<feature type="signal peptide" evidence="2">
    <location>
        <begin position="1"/>
        <end position="29"/>
    </location>
</feature>
<dbReference type="Gene3D" id="2.40.50.100">
    <property type="match status" value="1"/>
</dbReference>
<sequence length="368" mass="40677">MKRINHRLRNTFLLSALGISTAIGSIAQAANLVSVAKVGEWDQGMVRDVWCKSISPNFQKISSHSASELEWIKPIGSYVEKGEVIASQNVFYLKKDLKILKLDLEVAEIEHLYEQKEMARISALQNNLVTQQELAIQKTKAQLSGAKVKKLKEEVDILSYRLVKASHVAQVNGVITEVKVEPGQSISNGELLAVIQPEANKELSCELPVKVYHQVAGIKGLFSAQYQTHNNHILSYKRGNHISDPTKQVINFILGFEDLQSSPFLVGERVKVSMSVKSSNLTQVPYDALEITNDGYYVWRVNTESTVDKMAVELVYSKDAMAIVRSELNPGEKVITTGKKGLKPSDKVEVDGVQQVIASGDMNKGGIS</sequence>
<comment type="caution">
    <text evidence="4">The sequence shown here is derived from an EMBL/GenBank/DDBJ whole genome shotgun (WGS) entry which is preliminary data.</text>
</comment>
<evidence type="ECO:0000256" key="1">
    <source>
        <dbReference type="ARBA" id="ARBA00009477"/>
    </source>
</evidence>
<protein>
    <recommendedName>
        <fullName evidence="3">Multidrug resistance protein MdtA-like C-terminal permuted SH3 domain-containing protein</fullName>
    </recommendedName>
</protein>
<dbReference type="AlphaFoldDB" id="A0A4Q7IQF9"/>
<gene>
    <name evidence="4" type="ORF">C1E23_06945</name>
</gene>
<name>A0A4Q7IQF9_9GAMM</name>
<accession>A0A4Q7IQF9</accession>
<dbReference type="NCBIfam" id="TIGR01730">
    <property type="entry name" value="RND_mfp"/>
    <property type="match status" value="1"/>
</dbReference>
<dbReference type="InterPro" id="IPR058627">
    <property type="entry name" value="MdtA-like_C"/>
</dbReference>
<reference evidence="4 5" key="1">
    <citation type="submission" date="2018-01" db="EMBL/GenBank/DDBJ databases">
        <title>Co-occurrence of chitin degradation, pigmentation and bioactivity in marine Pseudoalteromonas.</title>
        <authorList>
            <person name="Paulsen S."/>
            <person name="Gram L."/>
            <person name="Machado H."/>
        </authorList>
    </citation>
    <scope>NUCLEOTIDE SEQUENCE [LARGE SCALE GENOMIC DNA]</scope>
    <source>
        <strain evidence="4 5">S3898</strain>
    </source>
</reference>
<dbReference type="GO" id="GO:0015562">
    <property type="term" value="F:efflux transmembrane transporter activity"/>
    <property type="evidence" value="ECO:0007669"/>
    <property type="project" value="TreeGrafter"/>
</dbReference>
<dbReference type="RefSeq" id="WP_130254888.1">
    <property type="nucleotide sequence ID" value="NZ_PPSX01000021.1"/>
</dbReference>
<keyword evidence="2" id="KW-0732">Signal</keyword>
<proteinExistence type="inferred from homology"/>
<dbReference type="PANTHER" id="PTHR30469">
    <property type="entry name" value="MULTIDRUG RESISTANCE PROTEIN MDTA"/>
    <property type="match status" value="1"/>
</dbReference>
<dbReference type="EMBL" id="PPSX01000021">
    <property type="protein sequence ID" value="RZQ53809.1"/>
    <property type="molecule type" value="Genomic_DNA"/>
</dbReference>
<dbReference type="GO" id="GO:1990281">
    <property type="term" value="C:efflux pump complex"/>
    <property type="evidence" value="ECO:0007669"/>
    <property type="project" value="TreeGrafter"/>
</dbReference>
<evidence type="ECO:0000256" key="2">
    <source>
        <dbReference type="SAM" id="SignalP"/>
    </source>
</evidence>
<dbReference type="InterPro" id="IPR006143">
    <property type="entry name" value="RND_pump_MFP"/>
</dbReference>
<evidence type="ECO:0000313" key="5">
    <source>
        <dbReference type="Proteomes" id="UP000291338"/>
    </source>
</evidence>
<organism evidence="4 5">
    <name type="scientific">Pseudoalteromonas phenolica</name>
    <dbReference type="NCBI Taxonomy" id="161398"/>
    <lineage>
        <taxon>Bacteria</taxon>
        <taxon>Pseudomonadati</taxon>
        <taxon>Pseudomonadota</taxon>
        <taxon>Gammaproteobacteria</taxon>
        <taxon>Alteromonadales</taxon>
        <taxon>Pseudoalteromonadaceae</taxon>
        <taxon>Pseudoalteromonas</taxon>
    </lineage>
</organism>
<feature type="domain" description="Multidrug resistance protein MdtA-like C-terminal permuted SH3" evidence="3">
    <location>
        <begin position="284"/>
        <end position="338"/>
    </location>
</feature>
<evidence type="ECO:0000259" key="3">
    <source>
        <dbReference type="Pfam" id="PF25967"/>
    </source>
</evidence>
<evidence type="ECO:0000313" key="4">
    <source>
        <dbReference type="EMBL" id="RZQ53809.1"/>
    </source>
</evidence>
<feature type="chain" id="PRO_5020971544" description="Multidrug resistance protein MdtA-like C-terminal permuted SH3 domain-containing protein" evidence="2">
    <location>
        <begin position="30"/>
        <end position="368"/>
    </location>
</feature>
<dbReference type="Proteomes" id="UP000291338">
    <property type="component" value="Unassembled WGS sequence"/>
</dbReference>
<dbReference type="Pfam" id="PF25967">
    <property type="entry name" value="RND-MFP_C"/>
    <property type="match status" value="1"/>
</dbReference>
<comment type="similarity">
    <text evidence="1">Belongs to the membrane fusion protein (MFP) (TC 8.A.1) family.</text>
</comment>
<dbReference type="Gene3D" id="2.40.420.20">
    <property type="match status" value="1"/>
</dbReference>